<protein>
    <submittedName>
        <fullName evidence="1">Lysozyme family protein</fullName>
    </submittedName>
</protein>
<comment type="caution">
    <text evidence="1">The sequence shown here is derived from an EMBL/GenBank/DDBJ whole genome shotgun (WGS) entry which is preliminary data.</text>
</comment>
<proteinExistence type="predicted"/>
<sequence>MHSFLQFLRDDNPGSSEDNLNFVPSDDLKYELGMLLSSRPLYLETDELPFVNSSVLNYGIRSSVYGVSADEHSDAVNGEISSRILMMLRRYEPRLEEPVVEHLSSDEDYSFFSVTALFFRNRVKLCIKWDKKSGEFSLDE</sequence>
<dbReference type="RefSeq" id="WP_000555552.1">
    <property type="nucleotide sequence ID" value="NZ_BDPF01000035.1"/>
</dbReference>
<dbReference type="EMBL" id="LRKC01000093">
    <property type="protein sequence ID" value="OKV15383.1"/>
    <property type="molecule type" value="Genomic_DNA"/>
</dbReference>
<name>A0A1Q6BD66_ECOLX</name>
<gene>
    <name evidence="1" type="ORF">AWP47_04240</name>
</gene>
<dbReference type="AlphaFoldDB" id="A0A1Q6BD66"/>
<accession>A0A1Q6BD66</accession>
<dbReference type="Proteomes" id="UP000185794">
    <property type="component" value="Unassembled WGS sequence"/>
</dbReference>
<reference evidence="1 2" key="1">
    <citation type="journal article" date="2017" name="Front. Cell. Infect. Microbiol.">
        <title>Chaperone-usher pili loci of human colonization factor-negative enterotoxigenic Escherichia coli.</title>
        <authorList>
            <person name="Del Canto F."/>
            <person name="Vidal R."/>
            <person name="Stine O.C."/>
            <person name="Pop M."/>
        </authorList>
    </citation>
    <scope>NUCLEOTIDE SEQUENCE [LARGE SCALE GENOMIC DNA]</scope>
    <source>
        <strain evidence="1 2">700324</strain>
    </source>
</reference>
<evidence type="ECO:0000313" key="1">
    <source>
        <dbReference type="EMBL" id="OKV15383.1"/>
    </source>
</evidence>
<organism evidence="1 2">
    <name type="scientific">Escherichia coli</name>
    <dbReference type="NCBI Taxonomy" id="562"/>
    <lineage>
        <taxon>Bacteria</taxon>
        <taxon>Pseudomonadati</taxon>
        <taxon>Pseudomonadota</taxon>
        <taxon>Gammaproteobacteria</taxon>
        <taxon>Enterobacterales</taxon>
        <taxon>Enterobacteriaceae</taxon>
        <taxon>Escherichia</taxon>
    </lineage>
</organism>
<evidence type="ECO:0000313" key="2">
    <source>
        <dbReference type="Proteomes" id="UP000185794"/>
    </source>
</evidence>